<dbReference type="FunFam" id="3.40.30.10:FF:000245">
    <property type="entry name" value="Thioredoxin"/>
    <property type="match status" value="1"/>
</dbReference>
<dbReference type="InterPro" id="IPR036249">
    <property type="entry name" value="Thioredoxin-like_sf"/>
</dbReference>
<proteinExistence type="inferred from homology"/>
<evidence type="ECO:0000256" key="6">
    <source>
        <dbReference type="ARBA" id="ARBA00038353"/>
    </source>
</evidence>
<evidence type="ECO:0000313" key="9">
    <source>
        <dbReference type="Proteomes" id="UP000436088"/>
    </source>
</evidence>
<dbReference type="Proteomes" id="UP000436088">
    <property type="component" value="Unassembled WGS sequence"/>
</dbReference>
<evidence type="ECO:0000259" key="7">
    <source>
        <dbReference type="PROSITE" id="PS51352"/>
    </source>
</evidence>
<evidence type="ECO:0000256" key="3">
    <source>
        <dbReference type="ARBA" id="ARBA00022982"/>
    </source>
</evidence>
<dbReference type="Gene3D" id="3.40.30.10">
    <property type="entry name" value="Glutaredoxin"/>
    <property type="match status" value="1"/>
</dbReference>
<dbReference type="InterPro" id="IPR005746">
    <property type="entry name" value="Thioredoxin"/>
</dbReference>
<gene>
    <name evidence="8" type="ORF">F3Y22_tig00110206pilonHSYRG00047</name>
</gene>
<comment type="similarity">
    <text evidence="6">Belongs to the thioredoxin family. Plant H-type subfamily.</text>
</comment>
<dbReference type="SUPFAM" id="SSF52833">
    <property type="entry name" value="Thioredoxin-like"/>
    <property type="match status" value="1"/>
</dbReference>
<dbReference type="InterPro" id="IPR050620">
    <property type="entry name" value="Thioredoxin_H-type-like"/>
</dbReference>
<evidence type="ECO:0000256" key="2">
    <source>
        <dbReference type="ARBA" id="ARBA00022490"/>
    </source>
</evidence>
<protein>
    <submittedName>
        <fullName evidence="8">Thioredoxin H2</fullName>
    </submittedName>
</protein>
<dbReference type="NCBIfam" id="TIGR01068">
    <property type="entry name" value="thioredoxin"/>
    <property type="match status" value="1"/>
</dbReference>
<dbReference type="PANTHER" id="PTHR10438:SF463">
    <property type="entry name" value="THIOREDOXIN"/>
    <property type="match status" value="1"/>
</dbReference>
<dbReference type="GO" id="GO:0005737">
    <property type="term" value="C:cytoplasm"/>
    <property type="evidence" value="ECO:0007669"/>
    <property type="project" value="UniProtKB-SubCell"/>
</dbReference>
<name>A0A6A3BAR2_HIBSY</name>
<keyword evidence="3" id="KW-0249">Electron transport</keyword>
<keyword evidence="9" id="KW-1185">Reference proteome</keyword>
<evidence type="ECO:0000256" key="1">
    <source>
        <dbReference type="ARBA" id="ARBA00004496"/>
    </source>
</evidence>
<dbReference type="GO" id="GO:0015035">
    <property type="term" value="F:protein-disulfide reductase activity"/>
    <property type="evidence" value="ECO:0007669"/>
    <property type="project" value="InterPro"/>
</dbReference>
<dbReference type="CDD" id="cd02947">
    <property type="entry name" value="TRX_family"/>
    <property type="match status" value="1"/>
</dbReference>
<reference evidence="8" key="1">
    <citation type="submission" date="2019-09" db="EMBL/GenBank/DDBJ databases">
        <title>Draft genome information of white flower Hibiscus syriacus.</title>
        <authorList>
            <person name="Kim Y.-M."/>
        </authorList>
    </citation>
    <scope>NUCLEOTIDE SEQUENCE [LARGE SCALE GENOMIC DNA]</scope>
    <source>
        <strain evidence="8">YM2019G1</strain>
    </source>
</reference>
<keyword evidence="3" id="KW-0813">Transport</keyword>
<dbReference type="OrthoDB" id="10263751at2759"/>
<dbReference type="PANTHER" id="PTHR10438">
    <property type="entry name" value="THIOREDOXIN"/>
    <property type="match status" value="1"/>
</dbReference>
<feature type="domain" description="Thioredoxin" evidence="7">
    <location>
        <begin position="1"/>
        <end position="118"/>
    </location>
</feature>
<dbReference type="EMBL" id="VEPZ02000876">
    <property type="protein sequence ID" value="KAE8713523.1"/>
    <property type="molecule type" value="Genomic_DNA"/>
</dbReference>
<organism evidence="8 9">
    <name type="scientific">Hibiscus syriacus</name>
    <name type="common">Rose of Sharon</name>
    <dbReference type="NCBI Taxonomy" id="106335"/>
    <lineage>
        <taxon>Eukaryota</taxon>
        <taxon>Viridiplantae</taxon>
        <taxon>Streptophyta</taxon>
        <taxon>Embryophyta</taxon>
        <taxon>Tracheophyta</taxon>
        <taxon>Spermatophyta</taxon>
        <taxon>Magnoliopsida</taxon>
        <taxon>eudicotyledons</taxon>
        <taxon>Gunneridae</taxon>
        <taxon>Pentapetalae</taxon>
        <taxon>rosids</taxon>
        <taxon>malvids</taxon>
        <taxon>Malvales</taxon>
        <taxon>Malvaceae</taxon>
        <taxon>Malvoideae</taxon>
        <taxon>Hibiscus</taxon>
    </lineage>
</organism>
<keyword evidence="4" id="KW-1015">Disulfide bond</keyword>
<dbReference type="AlphaFoldDB" id="A0A6A3BAR2"/>
<dbReference type="PROSITE" id="PS51352">
    <property type="entry name" value="THIOREDOXIN_2"/>
    <property type="match status" value="1"/>
</dbReference>
<comment type="subcellular location">
    <subcellularLocation>
        <location evidence="1">Cytoplasm</location>
    </subcellularLocation>
</comment>
<dbReference type="PRINTS" id="PR00421">
    <property type="entry name" value="THIOREDOXIN"/>
</dbReference>
<dbReference type="Pfam" id="PF00085">
    <property type="entry name" value="Thioredoxin"/>
    <property type="match status" value="1"/>
</dbReference>
<evidence type="ECO:0000256" key="5">
    <source>
        <dbReference type="ARBA" id="ARBA00023284"/>
    </source>
</evidence>
<comment type="caution">
    <text evidence="8">The sequence shown here is derived from an EMBL/GenBank/DDBJ whole genome shotgun (WGS) entry which is preliminary data.</text>
</comment>
<dbReference type="PROSITE" id="PS00194">
    <property type="entry name" value="THIOREDOXIN_1"/>
    <property type="match status" value="1"/>
</dbReference>
<dbReference type="InterPro" id="IPR013766">
    <property type="entry name" value="Thioredoxin_domain"/>
</dbReference>
<dbReference type="InterPro" id="IPR017937">
    <property type="entry name" value="Thioredoxin_CS"/>
</dbReference>
<sequence>MGNRGSSAKIVEIHSSSQWRGHLEASKQSNKLVVIDFSANWCGPCKMMEPTIEEYANMYDDVEFLKIDVDTLPDVAGELKVDAMPTFVLVKKGKEVCRLVGARKTELQKLIEKHRLLN</sequence>
<evidence type="ECO:0000256" key="4">
    <source>
        <dbReference type="ARBA" id="ARBA00023157"/>
    </source>
</evidence>
<evidence type="ECO:0000313" key="8">
    <source>
        <dbReference type="EMBL" id="KAE8713523.1"/>
    </source>
</evidence>
<keyword evidence="5" id="KW-0676">Redox-active center</keyword>
<keyword evidence="2" id="KW-0963">Cytoplasm</keyword>
<accession>A0A6A3BAR2</accession>